<evidence type="ECO:0000256" key="2">
    <source>
        <dbReference type="SAM" id="Phobius"/>
    </source>
</evidence>
<keyword evidence="2" id="KW-0472">Membrane</keyword>
<feature type="region of interest" description="Disordered" evidence="1">
    <location>
        <begin position="61"/>
        <end position="83"/>
    </location>
</feature>
<dbReference type="AlphaFoldDB" id="A0A6J7LFF5"/>
<dbReference type="Gene3D" id="3.90.280.10">
    <property type="entry name" value="PEBP-like"/>
    <property type="match status" value="1"/>
</dbReference>
<dbReference type="PANTHER" id="PTHR30289:SF1">
    <property type="entry name" value="PEBP (PHOSPHATIDYLETHANOLAMINE-BINDING PROTEIN) FAMILY PROTEIN"/>
    <property type="match status" value="1"/>
</dbReference>
<protein>
    <submittedName>
        <fullName evidence="3">Unannotated protein</fullName>
    </submittedName>
</protein>
<dbReference type="SUPFAM" id="SSF49777">
    <property type="entry name" value="PEBP-like"/>
    <property type="match status" value="1"/>
</dbReference>
<dbReference type="Pfam" id="PF01161">
    <property type="entry name" value="PBP"/>
    <property type="match status" value="1"/>
</dbReference>
<keyword evidence="2" id="KW-0812">Transmembrane</keyword>
<dbReference type="EMBL" id="CAFBNZ010000009">
    <property type="protein sequence ID" value="CAB4966837.1"/>
    <property type="molecule type" value="Genomic_DNA"/>
</dbReference>
<gene>
    <name evidence="3" type="ORF">UFOPK3889_00117</name>
    <name evidence="4" type="ORF">UFOPK4275_00619</name>
</gene>
<evidence type="ECO:0000313" key="4">
    <source>
        <dbReference type="EMBL" id="CAB5048673.1"/>
    </source>
</evidence>
<organism evidence="3">
    <name type="scientific">freshwater metagenome</name>
    <dbReference type="NCBI Taxonomy" id="449393"/>
    <lineage>
        <taxon>unclassified sequences</taxon>
        <taxon>metagenomes</taxon>
        <taxon>ecological metagenomes</taxon>
    </lineage>
</organism>
<feature type="transmembrane region" description="Helical" evidence="2">
    <location>
        <begin position="20"/>
        <end position="39"/>
    </location>
</feature>
<accession>A0A6J7LFF5</accession>
<evidence type="ECO:0000256" key="1">
    <source>
        <dbReference type="SAM" id="MobiDB-lite"/>
    </source>
</evidence>
<dbReference type="InterPro" id="IPR005247">
    <property type="entry name" value="YbhB_YbcL/LppC-like"/>
</dbReference>
<name>A0A6J7LFF5_9ZZZZ</name>
<keyword evidence="2" id="KW-1133">Transmembrane helix</keyword>
<dbReference type="EMBL" id="CAFBQJ010000090">
    <property type="protein sequence ID" value="CAB5048673.1"/>
    <property type="molecule type" value="Genomic_DNA"/>
</dbReference>
<dbReference type="NCBIfam" id="TIGR00481">
    <property type="entry name" value="YbhB/YbcL family Raf kinase inhibitor-like protein"/>
    <property type="match status" value="1"/>
</dbReference>
<dbReference type="CDD" id="cd00865">
    <property type="entry name" value="PEBP_bact_arch"/>
    <property type="match status" value="1"/>
</dbReference>
<sequence>MFESLVPQEVKQRTLILSVMTHRLYPAALIGLVLVVGACSDDGREMKLPTDNQNESIMTTTLAPDDQGSFDTAAPDTDLDDHGSETELFTSWSDGSDIPIEHTCLGLDQSPPLNWTAPPVGTVSLAIILIDTSNTTQNPAGFVHWVLANIDPSVTSLFAGETPVGTVVGANDFSTPEVPSIGYRGPCPPAGETHTYVLEMHALDQMLDAQSGDPAQTLLQAIDYATIVTAKTSGIVTG</sequence>
<proteinExistence type="predicted"/>
<dbReference type="PANTHER" id="PTHR30289">
    <property type="entry name" value="UNCHARACTERIZED PROTEIN YBCL-RELATED"/>
    <property type="match status" value="1"/>
</dbReference>
<dbReference type="InterPro" id="IPR008914">
    <property type="entry name" value="PEBP"/>
</dbReference>
<evidence type="ECO:0000313" key="3">
    <source>
        <dbReference type="EMBL" id="CAB4966837.1"/>
    </source>
</evidence>
<dbReference type="InterPro" id="IPR036610">
    <property type="entry name" value="PEBP-like_sf"/>
</dbReference>
<reference evidence="3" key="1">
    <citation type="submission" date="2020-05" db="EMBL/GenBank/DDBJ databases">
        <authorList>
            <person name="Chiriac C."/>
            <person name="Salcher M."/>
            <person name="Ghai R."/>
            <person name="Kavagutti S V."/>
        </authorList>
    </citation>
    <scope>NUCLEOTIDE SEQUENCE</scope>
</reference>